<dbReference type="EMBL" id="FPHX01000310">
    <property type="protein sequence ID" value="SFV86716.1"/>
    <property type="molecule type" value="Genomic_DNA"/>
</dbReference>
<protein>
    <submittedName>
        <fullName evidence="1">Uncharacterized protein</fullName>
    </submittedName>
</protein>
<name>A0A1W1DZ26_9ZZZZ</name>
<reference evidence="1" key="1">
    <citation type="submission" date="2016-10" db="EMBL/GenBank/DDBJ databases">
        <authorList>
            <person name="de Groot N.N."/>
        </authorList>
    </citation>
    <scope>NUCLEOTIDE SEQUENCE</scope>
</reference>
<organism evidence="1">
    <name type="scientific">hydrothermal vent metagenome</name>
    <dbReference type="NCBI Taxonomy" id="652676"/>
    <lineage>
        <taxon>unclassified sequences</taxon>
        <taxon>metagenomes</taxon>
        <taxon>ecological metagenomes</taxon>
    </lineage>
</organism>
<evidence type="ECO:0000313" key="1">
    <source>
        <dbReference type="EMBL" id="SFV86716.1"/>
    </source>
</evidence>
<accession>A0A1W1DZ26</accession>
<proteinExistence type="predicted"/>
<sequence length="46" mass="5472">MTSSPHLARNFHRLFFQHKVLYKGLFGIPNKGEIEIGKHYWCIDEL</sequence>
<dbReference type="AlphaFoldDB" id="A0A1W1DZ26"/>
<gene>
    <name evidence="1" type="ORF">MNB_SUP05-9-1019</name>
</gene>